<dbReference type="InterPro" id="IPR017441">
    <property type="entry name" value="Protein_kinase_ATP_BS"/>
</dbReference>
<keyword evidence="15 21" id="KW-0009">Actin-binding</keyword>
<dbReference type="GO" id="GO:0016459">
    <property type="term" value="C:myosin complex"/>
    <property type="evidence" value="ECO:0007669"/>
    <property type="project" value="UniProtKB-KW"/>
</dbReference>
<dbReference type="Gene3D" id="1.20.5.190">
    <property type="match status" value="3"/>
</dbReference>
<dbReference type="PROSITE" id="PS50011">
    <property type="entry name" value="PROTEIN_KINASE_DOM"/>
    <property type="match status" value="1"/>
</dbReference>
<keyword evidence="8" id="KW-0808">Transferase</keyword>
<evidence type="ECO:0000256" key="3">
    <source>
        <dbReference type="ARBA" id="ARBA00006998"/>
    </source>
</evidence>
<keyword evidence="18" id="KW-0844">Vision</keyword>
<feature type="domain" description="Protein kinase" evidence="24">
    <location>
        <begin position="21"/>
        <end position="287"/>
    </location>
</feature>
<dbReference type="Gene3D" id="3.30.200.20">
    <property type="entry name" value="Phosphorylase Kinase, domain 1"/>
    <property type="match status" value="1"/>
</dbReference>
<dbReference type="GO" id="GO:0004674">
    <property type="term" value="F:protein serine/threonine kinase activity"/>
    <property type="evidence" value="ECO:0007669"/>
    <property type="project" value="UniProtKB-KW"/>
</dbReference>
<comment type="subcellular location">
    <subcellularLocation>
        <location evidence="2">Cell projection</location>
    </subcellularLocation>
    <subcellularLocation>
        <location evidence="1">Cytoplasm</location>
        <location evidence="1">Cytoskeleton</location>
    </subcellularLocation>
</comment>
<evidence type="ECO:0000256" key="11">
    <source>
        <dbReference type="ARBA" id="ARBA00022777"/>
    </source>
</evidence>
<evidence type="ECO:0000256" key="1">
    <source>
        <dbReference type="ARBA" id="ARBA00004245"/>
    </source>
</evidence>
<dbReference type="InterPro" id="IPR011009">
    <property type="entry name" value="Kinase-like_dom_sf"/>
</dbReference>
<dbReference type="PROSITE" id="PS51456">
    <property type="entry name" value="MYOSIN_MOTOR"/>
    <property type="match status" value="1"/>
</dbReference>
<evidence type="ECO:0000313" key="27">
    <source>
        <dbReference type="Proteomes" id="UP001208570"/>
    </source>
</evidence>
<evidence type="ECO:0000313" key="26">
    <source>
        <dbReference type="EMBL" id="KAK2170162.1"/>
    </source>
</evidence>
<dbReference type="GO" id="GO:0030832">
    <property type="term" value="P:regulation of actin filament length"/>
    <property type="evidence" value="ECO:0007669"/>
    <property type="project" value="TreeGrafter"/>
</dbReference>
<evidence type="ECO:0000256" key="4">
    <source>
        <dbReference type="ARBA" id="ARBA00012513"/>
    </source>
</evidence>
<feature type="binding site" evidence="21">
    <location>
        <begin position="429"/>
        <end position="436"/>
    </location>
    <ligand>
        <name>ATP</name>
        <dbReference type="ChEBI" id="CHEBI:30616"/>
    </ligand>
</feature>
<keyword evidence="5" id="KW-0963">Cytoplasm</keyword>
<evidence type="ECO:0000256" key="9">
    <source>
        <dbReference type="ARBA" id="ARBA00022737"/>
    </source>
</evidence>
<keyword evidence="27" id="KW-1185">Reference proteome</keyword>
<dbReference type="InterPro" id="IPR001609">
    <property type="entry name" value="Myosin_head_motor_dom-like"/>
</dbReference>
<dbReference type="CDD" id="cd01379">
    <property type="entry name" value="MYSc_Myo3"/>
    <property type="match status" value="1"/>
</dbReference>
<feature type="region of interest" description="Disordered" evidence="23">
    <location>
        <begin position="1522"/>
        <end position="1566"/>
    </location>
</feature>
<comment type="similarity">
    <text evidence="21">Belongs to the TRAFAC class myosin-kinesin ATPase superfamily. Myosin family.</text>
</comment>
<dbReference type="GO" id="GO:0000146">
    <property type="term" value="F:microfilament motor activity"/>
    <property type="evidence" value="ECO:0007669"/>
    <property type="project" value="TreeGrafter"/>
</dbReference>
<dbReference type="Gene3D" id="3.40.850.10">
    <property type="entry name" value="Kinesin motor domain"/>
    <property type="match status" value="1"/>
</dbReference>
<dbReference type="Gene3D" id="6.20.240.20">
    <property type="match status" value="1"/>
</dbReference>
<evidence type="ECO:0000259" key="24">
    <source>
        <dbReference type="PROSITE" id="PS50011"/>
    </source>
</evidence>
<dbReference type="PROSITE" id="PS00108">
    <property type="entry name" value="PROTEIN_KINASE_ST"/>
    <property type="match status" value="1"/>
</dbReference>
<dbReference type="PANTHER" id="PTHR46256:SF3">
    <property type="entry name" value="MYOSIN MOTOR DOMAIN-CONTAINING PROTEIN"/>
    <property type="match status" value="1"/>
</dbReference>
<dbReference type="GO" id="GO:0003779">
    <property type="term" value="F:actin binding"/>
    <property type="evidence" value="ECO:0007669"/>
    <property type="project" value="UniProtKB-KW"/>
</dbReference>
<feature type="region of interest" description="Actin-binding" evidence="21">
    <location>
        <begin position="950"/>
        <end position="972"/>
    </location>
</feature>
<dbReference type="SMART" id="SM00242">
    <property type="entry name" value="MYSc"/>
    <property type="match status" value="1"/>
</dbReference>
<comment type="similarity">
    <text evidence="3">In the C-terminal section; belongs to the TRAFAC class myosin-kinesin ATPase superfamily. Myosin family.</text>
</comment>
<feature type="compositionally biased region" description="Polar residues" evidence="23">
    <location>
        <begin position="1463"/>
        <end position="1480"/>
    </location>
</feature>
<feature type="region of interest" description="Disordered" evidence="23">
    <location>
        <begin position="1463"/>
        <end position="1486"/>
    </location>
</feature>
<proteinExistence type="inferred from homology"/>
<dbReference type="Pfam" id="PF00069">
    <property type="entry name" value="Pkinase"/>
    <property type="match status" value="1"/>
</dbReference>
<evidence type="ECO:0000256" key="2">
    <source>
        <dbReference type="ARBA" id="ARBA00004316"/>
    </source>
</evidence>
<keyword evidence="11" id="KW-0418">Kinase</keyword>
<dbReference type="SUPFAM" id="SSF56112">
    <property type="entry name" value="Protein kinase-like (PK-like)"/>
    <property type="match status" value="1"/>
</dbReference>
<evidence type="ECO:0000256" key="16">
    <source>
        <dbReference type="ARBA" id="ARBA00023212"/>
    </source>
</evidence>
<dbReference type="InterPro" id="IPR036083">
    <property type="entry name" value="MYSc_Myo3"/>
</dbReference>
<dbReference type="FunFam" id="1.10.510.10:FF:000421">
    <property type="entry name" value="Serine/threonine-protein kinase PAK 6"/>
    <property type="match status" value="1"/>
</dbReference>
<dbReference type="SMART" id="SM00220">
    <property type="entry name" value="S_TKc"/>
    <property type="match status" value="1"/>
</dbReference>
<dbReference type="InterPro" id="IPR052409">
    <property type="entry name" value="Myosin-III_kinase_activity"/>
</dbReference>
<feature type="compositionally biased region" description="Basic and acidic residues" evidence="23">
    <location>
        <begin position="1799"/>
        <end position="1809"/>
    </location>
</feature>
<dbReference type="PROSITE" id="PS50096">
    <property type="entry name" value="IQ"/>
    <property type="match status" value="5"/>
</dbReference>
<dbReference type="Gene3D" id="1.20.58.530">
    <property type="match status" value="1"/>
</dbReference>
<keyword evidence="6" id="KW-0723">Serine/threonine-protein kinase</keyword>
<evidence type="ECO:0000256" key="23">
    <source>
        <dbReference type="SAM" id="MobiDB-lite"/>
    </source>
</evidence>
<keyword evidence="7" id="KW-0716">Sensory transduction</keyword>
<dbReference type="InterPro" id="IPR000719">
    <property type="entry name" value="Prot_kinase_dom"/>
</dbReference>
<dbReference type="Pfam" id="PF00612">
    <property type="entry name" value="IQ"/>
    <property type="match status" value="5"/>
</dbReference>
<protein>
    <recommendedName>
        <fullName evidence="4">non-specific serine/threonine protein kinase</fullName>
        <ecNumber evidence="4">2.7.11.1</ecNumber>
    </recommendedName>
</protein>
<comment type="catalytic activity">
    <reaction evidence="20">
        <text>L-seryl-[protein] + ATP = O-phospho-L-seryl-[protein] + ADP + H(+)</text>
        <dbReference type="Rhea" id="RHEA:17989"/>
        <dbReference type="Rhea" id="RHEA-COMP:9863"/>
        <dbReference type="Rhea" id="RHEA-COMP:11604"/>
        <dbReference type="ChEBI" id="CHEBI:15378"/>
        <dbReference type="ChEBI" id="CHEBI:29999"/>
        <dbReference type="ChEBI" id="CHEBI:30616"/>
        <dbReference type="ChEBI" id="CHEBI:83421"/>
        <dbReference type="ChEBI" id="CHEBI:456216"/>
        <dbReference type="EC" id="2.7.11.1"/>
    </reaction>
</comment>
<dbReference type="Pfam" id="PF00063">
    <property type="entry name" value="Myosin_head"/>
    <property type="match status" value="1"/>
</dbReference>
<dbReference type="InterPro" id="IPR027417">
    <property type="entry name" value="P-loop_NTPase"/>
</dbReference>
<feature type="domain" description="Myosin motor" evidence="25">
    <location>
        <begin position="336"/>
        <end position="1069"/>
    </location>
</feature>
<dbReference type="Gene3D" id="1.20.120.720">
    <property type="entry name" value="Myosin VI head, motor domain, U50 subdomain"/>
    <property type="match status" value="1"/>
</dbReference>
<dbReference type="FunFam" id="3.40.850.10:FF:000008">
    <property type="entry name" value="Putative unconventional myosin-IXa"/>
    <property type="match status" value="1"/>
</dbReference>
<comment type="caution">
    <text evidence="26">The sequence shown here is derived from an EMBL/GenBank/DDBJ whole genome shotgun (WGS) entry which is preliminary data.</text>
</comment>
<dbReference type="SMART" id="SM00015">
    <property type="entry name" value="IQ"/>
    <property type="match status" value="6"/>
</dbReference>
<dbReference type="InterPro" id="IPR000048">
    <property type="entry name" value="IQ_motif_EF-hand-BS"/>
</dbReference>
<dbReference type="PROSITE" id="PS00107">
    <property type="entry name" value="PROTEIN_KINASE_ATP"/>
    <property type="match status" value="1"/>
</dbReference>
<dbReference type="PANTHER" id="PTHR46256">
    <property type="entry name" value="AGAP011099-PA"/>
    <property type="match status" value="1"/>
</dbReference>
<feature type="compositionally biased region" description="Polar residues" evidence="23">
    <location>
        <begin position="1522"/>
        <end position="1536"/>
    </location>
</feature>
<comment type="catalytic activity">
    <reaction evidence="19">
        <text>L-threonyl-[protein] + ATP = O-phospho-L-threonyl-[protein] + ADP + H(+)</text>
        <dbReference type="Rhea" id="RHEA:46608"/>
        <dbReference type="Rhea" id="RHEA-COMP:11060"/>
        <dbReference type="Rhea" id="RHEA-COMP:11605"/>
        <dbReference type="ChEBI" id="CHEBI:15378"/>
        <dbReference type="ChEBI" id="CHEBI:30013"/>
        <dbReference type="ChEBI" id="CHEBI:30616"/>
        <dbReference type="ChEBI" id="CHEBI:61977"/>
        <dbReference type="ChEBI" id="CHEBI:456216"/>
        <dbReference type="EC" id="2.7.11.1"/>
    </reaction>
</comment>
<reference evidence="26" key="1">
    <citation type="journal article" date="2023" name="Mol. Biol. Evol.">
        <title>Third-Generation Sequencing Reveals the Adaptive Role of the Epigenome in Three Deep-Sea Polychaetes.</title>
        <authorList>
            <person name="Perez M."/>
            <person name="Aroh O."/>
            <person name="Sun Y."/>
            <person name="Lan Y."/>
            <person name="Juniper S.K."/>
            <person name="Young C.R."/>
            <person name="Angers B."/>
            <person name="Qian P.Y."/>
        </authorList>
    </citation>
    <scope>NUCLEOTIDE SEQUENCE</scope>
    <source>
        <strain evidence="26">P08H-3</strain>
    </source>
</reference>
<feature type="compositionally biased region" description="Acidic residues" evidence="23">
    <location>
        <begin position="2048"/>
        <end position="2070"/>
    </location>
</feature>
<dbReference type="GO" id="GO:0042995">
    <property type="term" value="C:cell projection"/>
    <property type="evidence" value="ECO:0007669"/>
    <property type="project" value="UniProtKB-SubCell"/>
</dbReference>
<feature type="compositionally biased region" description="Polar residues" evidence="23">
    <location>
        <begin position="2092"/>
        <end position="2101"/>
    </location>
</feature>
<evidence type="ECO:0000256" key="21">
    <source>
        <dbReference type="PROSITE-ProRule" id="PRU00782"/>
    </source>
</evidence>
<dbReference type="InterPro" id="IPR036961">
    <property type="entry name" value="Kinesin_motor_dom_sf"/>
</dbReference>
<dbReference type="InterPro" id="IPR008271">
    <property type="entry name" value="Ser/Thr_kinase_AS"/>
</dbReference>
<keyword evidence="14 21" id="KW-0505">Motor protein</keyword>
<dbReference type="Gene3D" id="1.10.510.10">
    <property type="entry name" value="Transferase(Phosphotransferase) domain 1"/>
    <property type="match status" value="1"/>
</dbReference>
<keyword evidence="9" id="KW-0677">Repeat</keyword>
<evidence type="ECO:0000256" key="7">
    <source>
        <dbReference type="ARBA" id="ARBA00022606"/>
    </source>
</evidence>
<evidence type="ECO:0000256" key="10">
    <source>
        <dbReference type="ARBA" id="ARBA00022741"/>
    </source>
</evidence>
<keyword evidence="12 21" id="KW-0067">ATP-binding</keyword>
<accession>A0AAD9KFD5</accession>
<dbReference type="EC" id="2.7.11.1" evidence="4"/>
<evidence type="ECO:0000256" key="20">
    <source>
        <dbReference type="ARBA" id="ARBA00048679"/>
    </source>
</evidence>
<dbReference type="Gene3D" id="1.10.10.820">
    <property type="match status" value="1"/>
</dbReference>
<keyword evidence="13 21" id="KW-0518">Myosin</keyword>
<keyword evidence="17" id="KW-0966">Cell projection</keyword>
<dbReference type="FunFam" id="1.20.58.530:FF:000010">
    <property type="entry name" value="Myosin IIIA"/>
    <property type="match status" value="1"/>
</dbReference>
<evidence type="ECO:0000256" key="19">
    <source>
        <dbReference type="ARBA" id="ARBA00047899"/>
    </source>
</evidence>
<gene>
    <name evidence="26" type="ORF">LSH36_4g17098</name>
</gene>
<sequence>MYADYSKIIKFDTLPDPTDTWELVDKIGEGTYGEVHSAKNKHTGHVVAIKILETLHEVVEEIEEEYQVLRDLSNHPNLPLFYGLYLKQDPQADDQLWIAMELCSGGSVTDLVKAQLARNHTMDELLIAHILKECMKALKHLHQNHIIHRDVKGHNLLLTSDAQIKLIDFGVSGHLKETLARRNTSVGTPFWMAPEVIACEQQLEYDYDIRCDVWSLGVTAIELADGEPPFADHHPMRALFKIPRSPPPTVRDPSSWSKEFMNFIDRCVIKDFEKRPFLTDLFNHPFITQVPNDTSKLQAQLKEMLIDLDEELHEPYVTTKHGQLRSKHKAKKEPLSAVDDLATLDNLEEEIIVDHLCKRYNKNVMYTYIGDILLAVNPFCPLKIYDEEHSKMYRNVDRADLPPHIFVIADQSYHMMMHNKYSQCIVISGESGAGKTESANLLVQQLTLLGRAANRTLEDRILQVNPLVEAFGNAMTVINDNSSRFGKYLEMTFTSNGKVTGARLSEYLLERSRVIRQAHGERNFHIFYYIHDGLRQDDKLGKYHLNSQSAYQYLSGHNAQYFDSTTTSTNRSKFKTIQRCFETIGFKTQEIAAIYSILVAILHIGNVMFVESEGKHQTLSRVQNIDLIDIVSDLLGIDGKELQEALTTSGMVARGETIIKNNSINEAINIRDALAKALYGRLFGWIVNKINTLLKPARNSKLPENDCLAIGILDIFGFENFEQNSFEQLCINIANEQIQYYFNQHIFAWELQEYKNEGISADIIEFVDNRPVLDMFLAKPVGLLALLDEESNFPQASDYTLVEKFQRNIQCPYFKRPKSQALKFTVLHYAGKVEYDSSGFLEKNRDRLASEIISVLRLSQIALVRTLFNSPMTKTGNLAYSTLSSTGMSIYSSPVSSLGSSVSVRSTSNILSAFDMDTWSKSNTLNKSDVSTASQSRLQQTVATYFRYSLMDLLSKMVTGSPHFIRCIRPNTENSPGYFDKEKVLRQLRYTGVLETTRIRRQGYSHRITFSEFLKRYYILGFSYNEKVRVNRESCHILLDKIGLENWVIGRTKVFLKYYHIEQLSRKFEKYQHRVIIVQSVVRRWLCQRQYHRMVAKSNKGAIVIQKVFRGWIVCRKHRDMMKKRHLAAVSIQKVVRGFLARRRYLPLFEKQHNAVITIQAWIRGYLQQKRFLKYKEKAEKGVVKIQSAYRGYNTRKQLLLDHTRSDEQQHRAAIILQKYFRMWKAQLDYVKRQLDRRPLHSQVISICQQDEEIDDVYYNPKRHSPSHFAVSPERYEHLQKAANVKTPWREQDIGYYDMLRETDGRDLCTKRQERLKQLNSAEGQKYYDNLVAEIQHKLGIKPKHRPPHFLTSGNAACRISPASPPTSNSVTDFEKKLPTSATRWQWRSDLNHTPDPLEPNGMSQSEGPTVQFFINKGSDVIYLPEKCQSQNALKPQSVCNSPTSGNKANVSAAPLIKFVSQSRNSAQVQNDTTNQSQPKVQMCGFPKKQPDAKFRNELCYQWQMQNDAHLNHSSLISTPDSFELQNGSDGHSSGSLIKHDSGVYDTGTSGGRNSQHSQRSSSAVSQSTLTSYDVSKCDSMYSLTWDDALEKARQRALAPDLIQSEGHVQDEISSVAGTGTPSCLDSDTDLQDDNSECHESSTESLYIVGQSNGYPRQSSAHSTNDTFYEVENDSIYYETPGSWYYESFNPGNSKPNRPIPTATIGDHGVPAASHVCDYMNCQHLLKQMATESTPLHVKYNLPLSDYATLPKDDAQPDISADFCNCHACQYSNYIHNVYGQNKSATKAERVPLNSQCEDENRQSDEQGGGRKSRCPEPPPRSNNNTGYFFHSMKESKKFEECYIYSTWANSSTEPTRQQSGSTEEAASCVPSHCSGNPKARDCHKMNDQCEDASDYEYLLKNQSLPTIDYDLVLNEVSNKRRRYLPPWKWFYPPTPPRLPAAFIKIPNPPAEPPPLPPIREGICMAMTSSPPGDDDAKRVHFSEYDEIILRTPSLIGSFDNDEEHSSEIHWIRGVSDEEAAYDEELIEEQRRLRETLTQNRQTQETSEPFDDKDSGDEDSDDNDNDDGDSDKEGAYKRILSPPRDYDKGISLGSSVTQSTPLDPERPVSRLKIDKNIVDVIPQSTSSELSESDQGTYNFRALLRKTNRDMSKTLRKQHTEEEDSHKVDFRSVLKKRNLTQIIAN</sequence>
<evidence type="ECO:0000256" key="14">
    <source>
        <dbReference type="ARBA" id="ARBA00023175"/>
    </source>
</evidence>
<evidence type="ECO:0000256" key="22">
    <source>
        <dbReference type="PROSITE-ProRule" id="PRU10141"/>
    </source>
</evidence>
<dbReference type="CDD" id="cd23766">
    <property type="entry name" value="IQCG"/>
    <property type="match status" value="1"/>
</dbReference>
<evidence type="ECO:0000256" key="15">
    <source>
        <dbReference type="ARBA" id="ARBA00023203"/>
    </source>
</evidence>
<dbReference type="SUPFAM" id="SSF52540">
    <property type="entry name" value="P-loop containing nucleoside triphosphate hydrolases"/>
    <property type="match status" value="2"/>
</dbReference>
<evidence type="ECO:0000256" key="17">
    <source>
        <dbReference type="ARBA" id="ARBA00023273"/>
    </source>
</evidence>
<evidence type="ECO:0000256" key="18">
    <source>
        <dbReference type="ARBA" id="ARBA00023305"/>
    </source>
</evidence>
<evidence type="ECO:0000256" key="8">
    <source>
        <dbReference type="ARBA" id="ARBA00022679"/>
    </source>
</evidence>
<evidence type="ECO:0000256" key="5">
    <source>
        <dbReference type="ARBA" id="ARBA00022490"/>
    </source>
</evidence>
<dbReference type="GO" id="GO:0007601">
    <property type="term" value="P:visual perception"/>
    <property type="evidence" value="ECO:0007669"/>
    <property type="project" value="UniProtKB-KW"/>
</dbReference>
<evidence type="ECO:0000259" key="25">
    <source>
        <dbReference type="PROSITE" id="PS51456"/>
    </source>
</evidence>
<evidence type="ECO:0000256" key="13">
    <source>
        <dbReference type="ARBA" id="ARBA00023123"/>
    </source>
</evidence>
<evidence type="ECO:0000256" key="6">
    <source>
        <dbReference type="ARBA" id="ARBA00022527"/>
    </source>
</evidence>
<keyword evidence="16" id="KW-0206">Cytoskeleton</keyword>
<feature type="compositionally biased region" description="Low complexity" evidence="23">
    <location>
        <begin position="1552"/>
        <end position="1566"/>
    </location>
</feature>
<dbReference type="Proteomes" id="UP001208570">
    <property type="component" value="Unassembled WGS sequence"/>
</dbReference>
<feature type="binding site" evidence="22">
    <location>
        <position position="50"/>
    </location>
    <ligand>
        <name>ATP</name>
        <dbReference type="ChEBI" id="CHEBI:30616"/>
    </ligand>
</feature>
<evidence type="ECO:0000256" key="12">
    <source>
        <dbReference type="ARBA" id="ARBA00022840"/>
    </source>
</evidence>
<feature type="region of interest" description="Disordered" evidence="23">
    <location>
        <begin position="2035"/>
        <end position="2107"/>
    </location>
</feature>
<name>A0AAD9KFD5_9ANNE</name>
<dbReference type="EMBL" id="JAODUP010000004">
    <property type="protein sequence ID" value="KAK2170162.1"/>
    <property type="molecule type" value="Genomic_DNA"/>
</dbReference>
<organism evidence="26 27">
    <name type="scientific">Paralvinella palmiformis</name>
    <dbReference type="NCBI Taxonomy" id="53620"/>
    <lineage>
        <taxon>Eukaryota</taxon>
        <taxon>Metazoa</taxon>
        <taxon>Spiralia</taxon>
        <taxon>Lophotrochozoa</taxon>
        <taxon>Annelida</taxon>
        <taxon>Polychaeta</taxon>
        <taxon>Sedentaria</taxon>
        <taxon>Canalipalpata</taxon>
        <taxon>Terebellida</taxon>
        <taxon>Terebelliformia</taxon>
        <taxon>Alvinellidae</taxon>
        <taxon>Paralvinella</taxon>
    </lineage>
</organism>
<dbReference type="PRINTS" id="PR00193">
    <property type="entry name" value="MYOSINHEAVY"/>
</dbReference>
<dbReference type="GO" id="GO:0005524">
    <property type="term" value="F:ATP binding"/>
    <property type="evidence" value="ECO:0007669"/>
    <property type="project" value="UniProtKB-UniRule"/>
</dbReference>
<keyword evidence="10 21" id="KW-0547">Nucleotide-binding</keyword>
<feature type="region of interest" description="Disordered" evidence="23">
    <location>
        <begin position="1790"/>
        <end position="1829"/>
    </location>
</feature>